<evidence type="ECO:0000313" key="1">
    <source>
        <dbReference type="EMBL" id="QJA75142.1"/>
    </source>
</evidence>
<gene>
    <name evidence="1" type="ORF">MM415A01865_0002</name>
</gene>
<sequence length="161" mass="17772">MAVDGVRKATESVDTYNVIHDVISSNVTDPLTGRASNKFIFSGFPNPNDFLSAKAGPKSWQYPIITIEVGDITRDPLTVDSAQTISKGTVDVEIEVHARASLERNQLRDDVLNQLYSNASELANKACLHSMILLGTTNDTEYMGEVKVRVNKISLRFSRID</sequence>
<proteinExistence type="predicted"/>
<reference evidence="1" key="1">
    <citation type="submission" date="2020-03" db="EMBL/GenBank/DDBJ databases">
        <title>The deep terrestrial virosphere.</title>
        <authorList>
            <person name="Holmfeldt K."/>
            <person name="Nilsson E."/>
            <person name="Simone D."/>
            <person name="Lopez-Fernandez M."/>
            <person name="Wu X."/>
            <person name="de Brujin I."/>
            <person name="Lundin D."/>
            <person name="Andersson A."/>
            <person name="Bertilsson S."/>
            <person name="Dopson M."/>
        </authorList>
    </citation>
    <scope>NUCLEOTIDE SEQUENCE</scope>
    <source>
        <strain evidence="1">MM415A01865</strain>
    </source>
</reference>
<name>A0A6M3K1C8_9ZZZZ</name>
<protein>
    <submittedName>
        <fullName evidence="1">Uncharacterized protein</fullName>
    </submittedName>
</protein>
<dbReference type="AlphaFoldDB" id="A0A6M3K1C8"/>
<accession>A0A6M3K1C8</accession>
<organism evidence="1">
    <name type="scientific">viral metagenome</name>
    <dbReference type="NCBI Taxonomy" id="1070528"/>
    <lineage>
        <taxon>unclassified sequences</taxon>
        <taxon>metagenomes</taxon>
        <taxon>organismal metagenomes</taxon>
    </lineage>
</organism>
<dbReference type="EMBL" id="MT142143">
    <property type="protein sequence ID" value="QJA75142.1"/>
    <property type="molecule type" value="Genomic_DNA"/>
</dbReference>